<name>A0A3M7T5U9_BRAPC</name>
<dbReference type="AlphaFoldDB" id="A0A3M7T5U9"/>
<organism evidence="1 2">
    <name type="scientific">Brachionus plicatilis</name>
    <name type="common">Marine rotifer</name>
    <name type="synonym">Brachionus muelleri</name>
    <dbReference type="NCBI Taxonomy" id="10195"/>
    <lineage>
        <taxon>Eukaryota</taxon>
        <taxon>Metazoa</taxon>
        <taxon>Spiralia</taxon>
        <taxon>Gnathifera</taxon>
        <taxon>Rotifera</taxon>
        <taxon>Eurotatoria</taxon>
        <taxon>Monogononta</taxon>
        <taxon>Pseudotrocha</taxon>
        <taxon>Ploima</taxon>
        <taxon>Brachionidae</taxon>
        <taxon>Brachionus</taxon>
    </lineage>
</organism>
<proteinExistence type="predicted"/>
<keyword evidence="2" id="KW-1185">Reference proteome</keyword>
<dbReference type="InterPro" id="IPR038765">
    <property type="entry name" value="Papain-like_cys_pep_sf"/>
</dbReference>
<dbReference type="OrthoDB" id="10195887at2759"/>
<evidence type="ECO:0000313" key="2">
    <source>
        <dbReference type="Proteomes" id="UP000276133"/>
    </source>
</evidence>
<dbReference type="SUPFAM" id="SSF54001">
    <property type="entry name" value="Cysteine proteinases"/>
    <property type="match status" value="1"/>
</dbReference>
<sequence length="295" mass="34703">MTELVHFNFVKFTRNEDNQDGSIRFRCCKCSLTLTVLNGQLTRKPNGEHKSLKCEMMPPVKVECIKSYEVLKYMASTQTAFNFQDEYQRKTAQLQSKYEPEQVEKNEQEAKNVTSMATENKSIFLNKKRPVEQSAVKITKKKKLEHEAIKDTNGDLLVLDNGLFLSDQQWLKSSHIDFAFEQFYAQFNTRFDNHINYWMTWRVQSLLRETIQVCIDPNPDHIFILNVNNNHWVLLTNIDPCEQVETEILFELNPRKLFFYDSMNNSANSFATKSILKFLYPEQEHHHLSMVEVVP</sequence>
<dbReference type="Gene3D" id="3.40.395.10">
    <property type="entry name" value="Adenoviral Proteinase, Chain A"/>
    <property type="match status" value="1"/>
</dbReference>
<gene>
    <name evidence="1" type="ORF">BpHYR1_000481</name>
</gene>
<dbReference type="EMBL" id="REGN01000258">
    <property type="protein sequence ID" value="RNA43198.1"/>
    <property type="molecule type" value="Genomic_DNA"/>
</dbReference>
<reference evidence="1 2" key="1">
    <citation type="journal article" date="2018" name="Sci. Rep.">
        <title>Genomic signatures of local adaptation to the degree of environmental predictability in rotifers.</title>
        <authorList>
            <person name="Franch-Gras L."/>
            <person name="Hahn C."/>
            <person name="Garcia-Roger E.M."/>
            <person name="Carmona M.J."/>
            <person name="Serra M."/>
            <person name="Gomez A."/>
        </authorList>
    </citation>
    <scope>NUCLEOTIDE SEQUENCE [LARGE SCALE GENOMIC DNA]</scope>
    <source>
        <strain evidence="1">HYR1</strain>
    </source>
</reference>
<accession>A0A3M7T5U9</accession>
<dbReference type="Proteomes" id="UP000276133">
    <property type="component" value="Unassembled WGS sequence"/>
</dbReference>
<evidence type="ECO:0000313" key="1">
    <source>
        <dbReference type="EMBL" id="RNA43198.1"/>
    </source>
</evidence>
<comment type="caution">
    <text evidence="1">The sequence shown here is derived from an EMBL/GenBank/DDBJ whole genome shotgun (WGS) entry which is preliminary data.</text>
</comment>
<protein>
    <submittedName>
        <fullName evidence="1">Uncharacterized protein</fullName>
    </submittedName>
</protein>